<dbReference type="RefSeq" id="WP_157482106.1">
    <property type="nucleotide sequence ID" value="NZ_WOWP01000016.1"/>
</dbReference>
<sequence>MKKLILIFALIISAMGFSKTGENDLRNNLSDAEIIELITSQINIYEFNNERFQGEIKNVQIIDVQYHDSFPCTLSATVTGNIVIDGVVAAKVTMSASIELDNCLDIATIGVTFLSDLVNAVIDELSNRLK</sequence>
<reference evidence="1 2" key="1">
    <citation type="submission" date="2019-12" db="EMBL/GenBank/DDBJ databases">
        <authorList>
            <person name="Sun J.-Q."/>
        </authorList>
    </citation>
    <scope>NUCLEOTIDE SEQUENCE [LARGE SCALE GENOMIC DNA]</scope>
    <source>
        <strain evidence="1 2">JCM 17928</strain>
    </source>
</reference>
<dbReference type="Proteomes" id="UP000433945">
    <property type="component" value="Unassembled WGS sequence"/>
</dbReference>
<evidence type="ECO:0000313" key="2">
    <source>
        <dbReference type="Proteomes" id="UP000433945"/>
    </source>
</evidence>
<organism evidence="1 2">
    <name type="scientific">Flavobacterium rakeshii</name>
    <dbReference type="NCBI Taxonomy" id="1038845"/>
    <lineage>
        <taxon>Bacteria</taxon>
        <taxon>Pseudomonadati</taxon>
        <taxon>Bacteroidota</taxon>
        <taxon>Flavobacteriia</taxon>
        <taxon>Flavobacteriales</taxon>
        <taxon>Flavobacteriaceae</taxon>
        <taxon>Flavobacterium</taxon>
    </lineage>
</organism>
<gene>
    <name evidence="1" type="ORF">GN157_05515</name>
</gene>
<protein>
    <submittedName>
        <fullName evidence="1">Uncharacterized protein</fullName>
    </submittedName>
</protein>
<dbReference type="AlphaFoldDB" id="A0A6N8HA36"/>
<dbReference type="EMBL" id="WOWP01000016">
    <property type="protein sequence ID" value="MUV03162.1"/>
    <property type="molecule type" value="Genomic_DNA"/>
</dbReference>
<keyword evidence="2" id="KW-1185">Reference proteome</keyword>
<proteinExistence type="predicted"/>
<name>A0A6N8HA36_9FLAO</name>
<accession>A0A6N8HA36</accession>
<evidence type="ECO:0000313" key="1">
    <source>
        <dbReference type="EMBL" id="MUV03162.1"/>
    </source>
</evidence>
<comment type="caution">
    <text evidence="1">The sequence shown here is derived from an EMBL/GenBank/DDBJ whole genome shotgun (WGS) entry which is preliminary data.</text>
</comment>